<dbReference type="EMBL" id="UPXX01000029">
    <property type="protein sequence ID" value="VBB45001.1"/>
    <property type="molecule type" value="Genomic_DNA"/>
</dbReference>
<dbReference type="Pfam" id="PF06067">
    <property type="entry name" value="DUF932"/>
    <property type="match status" value="1"/>
</dbReference>
<evidence type="ECO:0008006" key="2">
    <source>
        <dbReference type="Google" id="ProtNLM"/>
    </source>
</evidence>
<accession>A0A653AA99</accession>
<name>A0A653AA99_UNCDX</name>
<dbReference type="AlphaFoldDB" id="A0A653AA99"/>
<protein>
    <recommendedName>
        <fullName evidence="2">DUF932 domain-containing protein</fullName>
    </recommendedName>
</protein>
<gene>
    <name evidence="1" type="ORF">TRIP_B350150</name>
</gene>
<organism evidence="1">
    <name type="scientific">Uncultured Desulfatiglans sp</name>
    <dbReference type="NCBI Taxonomy" id="1748965"/>
    <lineage>
        <taxon>Bacteria</taxon>
        <taxon>Pseudomonadati</taxon>
        <taxon>Thermodesulfobacteriota</taxon>
        <taxon>Desulfobacteria</taxon>
        <taxon>Desulfatiglandales</taxon>
        <taxon>Desulfatiglandaceae</taxon>
        <taxon>Desulfatiglans</taxon>
        <taxon>environmental samples</taxon>
    </lineage>
</organism>
<proteinExistence type="predicted"/>
<dbReference type="InterPro" id="IPR026325">
    <property type="entry name" value="DUF932"/>
</dbReference>
<evidence type="ECO:0000313" key="1">
    <source>
        <dbReference type="EMBL" id="VBB45001.1"/>
    </source>
</evidence>
<reference evidence="1" key="1">
    <citation type="submission" date="2018-07" db="EMBL/GenBank/DDBJ databases">
        <authorList>
            <consortium name="Genoscope - CEA"/>
            <person name="William W."/>
        </authorList>
    </citation>
    <scope>NUCLEOTIDE SEQUENCE</scope>
    <source>
        <strain evidence="1">IK1</strain>
    </source>
</reference>
<sequence length="254" mass="28895">MKAQRVFEDEVLAVPAPEWTDTWHPVSHRQLIESLETATKDRGLEVIRRSYELSPSGATLFGTWAISPLSGNQEVEWQIGFRNAVNRTMALGITAGTRVLVCSNMAFNGQFVAFRRHTKGLTIEVLQIVAGEALDQAVLDASAFEGWLMGLKEIRISQEEFRMLTWDLLTQTAYPARLRDFLQNYETEEQSDFSGTLFAWYGAVTRSLRNRSIRQTFDITKDVNQLVQRFQNNRLPAPVVIPQWQGDMLPVPAF</sequence>